<dbReference type="Proteomes" id="UP001295444">
    <property type="component" value="Chromosome 02"/>
</dbReference>
<dbReference type="EMBL" id="OW240913">
    <property type="protein sequence ID" value="CAH2251329.1"/>
    <property type="molecule type" value="Genomic_DNA"/>
</dbReference>
<keyword evidence="2" id="KW-1185">Reference proteome</keyword>
<gene>
    <name evidence="1" type="ORF">PECUL_23A027905</name>
</gene>
<evidence type="ECO:0000313" key="1">
    <source>
        <dbReference type="EMBL" id="CAH2251329.1"/>
    </source>
</evidence>
<proteinExistence type="predicted"/>
<sequence>MERKALKDLADNTNITIRLADKGGAIALQDCKAYRSEILRQLADTSTYKKIAFDPTSNIMDAPIIFATVDFIPHSAGNEAMRYILSTSDQCTGPPIEFLLECLEFTLNNNYFHSEVMRYILSTSDQCTGPPIEFLLECLEFTLNNNYFHSEICGRYSHAMVQPTIIIGHHDQHLEH</sequence>
<accession>A0AAD1VVG5</accession>
<evidence type="ECO:0000313" key="2">
    <source>
        <dbReference type="Proteomes" id="UP001295444"/>
    </source>
</evidence>
<reference evidence="1" key="1">
    <citation type="submission" date="2022-03" db="EMBL/GenBank/DDBJ databases">
        <authorList>
            <person name="Alioto T."/>
            <person name="Alioto T."/>
            <person name="Gomez Garrido J."/>
        </authorList>
    </citation>
    <scope>NUCLEOTIDE SEQUENCE</scope>
</reference>
<dbReference type="AlphaFoldDB" id="A0AAD1VVG5"/>
<name>A0AAD1VVG5_PELCU</name>
<organism evidence="1 2">
    <name type="scientific">Pelobates cultripes</name>
    <name type="common">Western spadefoot toad</name>
    <dbReference type="NCBI Taxonomy" id="61616"/>
    <lineage>
        <taxon>Eukaryota</taxon>
        <taxon>Metazoa</taxon>
        <taxon>Chordata</taxon>
        <taxon>Craniata</taxon>
        <taxon>Vertebrata</taxon>
        <taxon>Euteleostomi</taxon>
        <taxon>Amphibia</taxon>
        <taxon>Batrachia</taxon>
        <taxon>Anura</taxon>
        <taxon>Pelobatoidea</taxon>
        <taxon>Pelobatidae</taxon>
        <taxon>Pelobates</taxon>
    </lineage>
</organism>
<protein>
    <submittedName>
        <fullName evidence="1">Uncharacterized protein</fullName>
    </submittedName>
</protein>